<evidence type="ECO:0000256" key="2">
    <source>
        <dbReference type="ARBA" id="ARBA00022723"/>
    </source>
</evidence>
<gene>
    <name evidence="6" type="ORF">MBELCI_0872</name>
</gene>
<feature type="domain" description="Cytochrome c" evidence="5">
    <location>
        <begin position="60"/>
        <end position="146"/>
    </location>
</feature>
<dbReference type="Pfam" id="PF00034">
    <property type="entry name" value="Cytochrom_C"/>
    <property type="match status" value="1"/>
</dbReference>
<comment type="caution">
    <text evidence="6">The sequence shown here is derived from an EMBL/GenBank/DDBJ whole genome shotgun (WGS) entry which is preliminary data.</text>
</comment>
<sequence length="152" mass="15816">MNKTMIFGATGVILAGGLLWIASTPDDGGMAGHSMTPPDTSEIAQGAPIAQVALPAALDEQAQMGKRAFEAVCADCHGANAAGQNGIAPPLVHKTYEPSHHGDYAFLAAVRNGVRSHHWGFGDMPPIDGLTDADVTNVVAYVRALQRENGID</sequence>
<dbReference type="GO" id="GO:0046872">
    <property type="term" value="F:metal ion binding"/>
    <property type="evidence" value="ECO:0007669"/>
    <property type="project" value="UniProtKB-KW"/>
</dbReference>
<dbReference type="RefSeq" id="WP_021692928.1">
    <property type="nucleotide sequence ID" value="NZ_BATB01000007.1"/>
</dbReference>
<evidence type="ECO:0000256" key="1">
    <source>
        <dbReference type="ARBA" id="ARBA00022617"/>
    </source>
</evidence>
<dbReference type="EMBL" id="BATB01000007">
    <property type="protein sequence ID" value="GAD54820.1"/>
    <property type="molecule type" value="Genomic_DNA"/>
</dbReference>
<evidence type="ECO:0000256" key="4">
    <source>
        <dbReference type="PROSITE-ProRule" id="PRU00433"/>
    </source>
</evidence>
<dbReference type="AlphaFoldDB" id="U2Z0G9"/>
<dbReference type="Proteomes" id="UP000016566">
    <property type="component" value="Unassembled WGS sequence"/>
</dbReference>
<keyword evidence="7" id="KW-1185">Reference proteome</keyword>
<evidence type="ECO:0000259" key="5">
    <source>
        <dbReference type="PROSITE" id="PS51007"/>
    </source>
</evidence>
<evidence type="ECO:0000313" key="6">
    <source>
        <dbReference type="EMBL" id="GAD54820.1"/>
    </source>
</evidence>
<proteinExistence type="predicted"/>
<dbReference type="PROSITE" id="PS51007">
    <property type="entry name" value="CYTC"/>
    <property type="match status" value="1"/>
</dbReference>
<accession>U2Z0G9</accession>
<dbReference type="GO" id="GO:0009055">
    <property type="term" value="F:electron transfer activity"/>
    <property type="evidence" value="ECO:0007669"/>
    <property type="project" value="InterPro"/>
</dbReference>
<name>U2Z0G9_9RHOB</name>
<reference evidence="6" key="1">
    <citation type="journal article" date="2013" name="Genome Announc.">
        <title>Draft Genome Sequence of Loktanella cinnabarina LL-001T, Isolated from Deep-Sea Floor Sediment.</title>
        <authorList>
            <person name="Nishi S."/>
            <person name="Tsubouchi T."/>
            <person name="Takaki Y."/>
            <person name="Koyanagi R."/>
            <person name="Satoh N."/>
            <person name="Maruyama T."/>
            <person name="Hatada Y."/>
        </authorList>
    </citation>
    <scope>NUCLEOTIDE SEQUENCE [LARGE SCALE GENOMIC DNA]</scope>
    <source>
        <strain evidence="6">LL-001</strain>
    </source>
</reference>
<dbReference type="Gene3D" id="1.10.760.10">
    <property type="entry name" value="Cytochrome c-like domain"/>
    <property type="match status" value="1"/>
</dbReference>
<dbReference type="InterPro" id="IPR009056">
    <property type="entry name" value="Cyt_c-like_dom"/>
</dbReference>
<dbReference type="eggNOG" id="COG2010">
    <property type="taxonomic scope" value="Bacteria"/>
</dbReference>
<protein>
    <submittedName>
        <fullName evidence="6">Cytochrome c family protein</fullName>
    </submittedName>
</protein>
<keyword evidence="1 4" id="KW-0349">Heme</keyword>
<dbReference type="STRING" id="1337093.MBELCI_0872"/>
<dbReference type="OrthoDB" id="7854060at2"/>
<evidence type="ECO:0000256" key="3">
    <source>
        <dbReference type="ARBA" id="ARBA00023004"/>
    </source>
</evidence>
<keyword evidence="2 4" id="KW-0479">Metal-binding</keyword>
<dbReference type="PANTHER" id="PTHR33751">
    <property type="entry name" value="CBB3-TYPE CYTOCHROME C OXIDASE SUBUNIT FIXP"/>
    <property type="match status" value="1"/>
</dbReference>
<dbReference type="SUPFAM" id="SSF46626">
    <property type="entry name" value="Cytochrome c"/>
    <property type="match status" value="1"/>
</dbReference>
<dbReference type="PANTHER" id="PTHR33751:SF1">
    <property type="entry name" value="CBB3-TYPE CYTOCHROME C OXIDASE SUBUNIT FIXP"/>
    <property type="match status" value="1"/>
</dbReference>
<organism evidence="6 7">
    <name type="scientific">Limimaricola cinnabarinus LL-001</name>
    <dbReference type="NCBI Taxonomy" id="1337093"/>
    <lineage>
        <taxon>Bacteria</taxon>
        <taxon>Pseudomonadati</taxon>
        <taxon>Pseudomonadota</taxon>
        <taxon>Alphaproteobacteria</taxon>
        <taxon>Rhodobacterales</taxon>
        <taxon>Paracoccaceae</taxon>
        <taxon>Limimaricola</taxon>
    </lineage>
</organism>
<keyword evidence="3 4" id="KW-0408">Iron</keyword>
<dbReference type="GO" id="GO:0020037">
    <property type="term" value="F:heme binding"/>
    <property type="evidence" value="ECO:0007669"/>
    <property type="project" value="InterPro"/>
</dbReference>
<dbReference type="InterPro" id="IPR050597">
    <property type="entry name" value="Cytochrome_c_Oxidase_Subunit"/>
</dbReference>
<evidence type="ECO:0000313" key="7">
    <source>
        <dbReference type="Proteomes" id="UP000016566"/>
    </source>
</evidence>
<dbReference type="InterPro" id="IPR036909">
    <property type="entry name" value="Cyt_c-like_dom_sf"/>
</dbReference>